<keyword evidence="5" id="KW-1185">Reference proteome</keyword>
<dbReference type="InterPro" id="IPR005025">
    <property type="entry name" value="FMN_Rdtase-like_dom"/>
</dbReference>
<dbReference type="EMBL" id="JANKAS010000020">
    <property type="protein sequence ID" value="MCR1900151.1"/>
    <property type="molecule type" value="Genomic_DNA"/>
</dbReference>
<evidence type="ECO:0000256" key="2">
    <source>
        <dbReference type="ARBA" id="ARBA00022643"/>
    </source>
</evidence>
<proteinExistence type="predicted"/>
<dbReference type="GO" id="GO:0016491">
    <property type="term" value="F:oxidoreductase activity"/>
    <property type="evidence" value="ECO:0007669"/>
    <property type="project" value="InterPro"/>
</dbReference>
<feature type="domain" description="NADPH-dependent FMN reductase-like" evidence="3">
    <location>
        <begin position="3"/>
        <end position="124"/>
    </location>
</feature>
<dbReference type="Proteomes" id="UP001205748">
    <property type="component" value="Unassembled WGS sequence"/>
</dbReference>
<evidence type="ECO:0000313" key="5">
    <source>
        <dbReference type="Proteomes" id="UP001205748"/>
    </source>
</evidence>
<protein>
    <submittedName>
        <fullName evidence="4">Flavodoxin family protein</fullName>
    </submittedName>
</protein>
<keyword evidence="1" id="KW-0285">Flavoprotein</keyword>
<dbReference type="InterPro" id="IPR029039">
    <property type="entry name" value="Flavoprotein-like_sf"/>
</dbReference>
<dbReference type="AlphaFoldDB" id="A0AAE3L0D3"/>
<dbReference type="Pfam" id="PF03358">
    <property type="entry name" value="FMN_red"/>
    <property type="match status" value="1"/>
</dbReference>
<evidence type="ECO:0000256" key="1">
    <source>
        <dbReference type="ARBA" id="ARBA00022630"/>
    </source>
</evidence>
<organism evidence="4 5">
    <name type="scientific">Irregularibacter muris</name>
    <dbReference type="NCBI Taxonomy" id="1796619"/>
    <lineage>
        <taxon>Bacteria</taxon>
        <taxon>Bacillati</taxon>
        <taxon>Bacillota</taxon>
        <taxon>Clostridia</taxon>
        <taxon>Eubacteriales</taxon>
        <taxon>Eubacteriaceae</taxon>
        <taxon>Irregularibacter</taxon>
    </lineage>
</organism>
<dbReference type="Gene3D" id="3.40.50.360">
    <property type="match status" value="1"/>
</dbReference>
<reference evidence="4" key="1">
    <citation type="submission" date="2022-07" db="EMBL/GenBank/DDBJ databases">
        <title>Enhanced cultured diversity of the mouse gut microbiota enables custom-made synthetic communities.</title>
        <authorList>
            <person name="Afrizal A."/>
        </authorList>
    </citation>
    <scope>NUCLEOTIDE SEQUENCE</scope>
    <source>
        <strain evidence="4">DSM 28593</strain>
    </source>
</reference>
<accession>A0AAE3L0D3</accession>
<dbReference type="SUPFAM" id="SSF52218">
    <property type="entry name" value="Flavoproteins"/>
    <property type="match status" value="1"/>
</dbReference>
<name>A0AAE3L0D3_9FIRM</name>
<evidence type="ECO:0000313" key="4">
    <source>
        <dbReference type="EMBL" id="MCR1900151.1"/>
    </source>
</evidence>
<dbReference type="InterPro" id="IPR051796">
    <property type="entry name" value="ISF_SsuE-like"/>
</dbReference>
<dbReference type="PANTHER" id="PTHR43278">
    <property type="entry name" value="NAD(P)H-DEPENDENT FMN-CONTAINING OXIDOREDUCTASE YWQN-RELATED"/>
    <property type="match status" value="1"/>
</dbReference>
<evidence type="ECO:0000259" key="3">
    <source>
        <dbReference type="Pfam" id="PF03358"/>
    </source>
</evidence>
<gene>
    <name evidence="4" type="ORF">NSA47_14380</name>
</gene>
<dbReference type="RefSeq" id="WP_257533214.1">
    <property type="nucleotide sequence ID" value="NZ_JANKAS010000020.1"/>
</dbReference>
<dbReference type="PANTHER" id="PTHR43278:SF2">
    <property type="entry name" value="IRON-SULFUR FLAVOPROTEIN"/>
    <property type="match status" value="1"/>
</dbReference>
<comment type="caution">
    <text evidence="4">The sequence shown here is derived from an EMBL/GenBank/DDBJ whole genome shotgun (WGS) entry which is preliminary data.</text>
</comment>
<sequence length="181" mass="20253">MRNILVLVGSGTKKGNTSQLADAFCKGATKAGHRVHKVFLGDKKLSGCQGCEACKGKNPICIIKDDMQEIYPLINQCDTIVLASPLYFWTISAKIKAFIERLYAIAENDQFPPKETVLLMTAGDDNFWTFEQPISYYSFVTKAIRWKNIGMCLAGGCKSDPKNKYIDEKFLQRAHELGTMI</sequence>
<keyword evidence="2" id="KW-0288">FMN</keyword>